<dbReference type="Pfam" id="PF00072">
    <property type="entry name" value="Response_reg"/>
    <property type="match status" value="1"/>
</dbReference>
<keyword evidence="13" id="KW-0547">Nucleotide-binding</keyword>
<dbReference type="PANTHER" id="PTHR43047">
    <property type="entry name" value="TWO-COMPONENT HISTIDINE PROTEIN KINASE"/>
    <property type="match status" value="1"/>
</dbReference>
<protein>
    <recommendedName>
        <fullName evidence="3">histidine kinase</fullName>
        <ecNumber evidence="3">2.7.13.3</ecNumber>
    </recommendedName>
</protein>
<dbReference type="Pfam" id="PF02518">
    <property type="entry name" value="HATPase_c"/>
    <property type="match status" value="1"/>
</dbReference>
<dbReference type="Pfam" id="PF00512">
    <property type="entry name" value="HisKA"/>
    <property type="match status" value="1"/>
</dbReference>
<dbReference type="CDD" id="cd00130">
    <property type="entry name" value="PAS"/>
    <property type="match status" value="1"/>
</dbReference>
<feature type="domain" description="Histidine kinase" evidence="9">
    <location>
        <begin position="543"/>
        <end position="767"/>
    </location>
</feature>
<dbReference type="InterPro" id="IPR036890">
    <property type="entry name" value="HATPase_C_sf"/>
</dbReference>
<evidence type="ECO:0000313" key="14">
    <source>
        <dbReference type="Proteomes" id="UP001349994"/>
    </source>
</evidence>
<dbReference type="Proteomes" id="UP001349994">
    <property type="component" value="Unassembled WGS sequence"/>
</dbReference>
<accession>A0ABU6IJY0</accession>
<keyword evidence="5" id="KW-0808">Transferase</keyword>
<dbReference type="PROSITE" id="PS50112">
    <property type="entry name" value="PAS"/>
    <property type="match status" value="1"/>
</dbReference>
<dbReference type="InterPro" id="IPR003661">
    <property type="entry name" value="HisK_dim/P_dom"/>
</dbReference>
<evidence type="ECO:0000259" key="10">
    <source>
        <dbReference type="PROSITE" id="PS50110"/>
    </source>
</evidence>
<dbReference type="Pfam" id="PF08448">
    <property type="entry name" value="PAS_4"/>
    <property type="match status" value="1"/>
</dbReference>
<name>A0ABU6IJY0_9ACTN</name>
<dbReference type="InterPro" id="IPR003594">
    <property type="entry name" value="HATPase_dom"/>
</dbReference>
<evidence type="ECO:0000256" key="5">
    <source>
        <dbReference type="ARBA" id="ARBA00022679"/>
    </source>
</evidence>
<feature type="domain" description="PAC" evidence="12">
    <location>
        <begin position="202"/>
        <end position="254"/>
    </location>
</feature>
<dbReference type="PROSITE" id="PS50113">
    <property type="entry name" value="PAC"/>
    <property type="match status" value="1"/>
</dbReference>
<dbReference type="SUPFAM" id="SSF52172">
    <property type="entry name" value="CheY-like"/>
    <property type="match status" value="1"/>
</dbReference>
<comment type="catalytic activity">
    <reaction evidence="1">
        <text>ATP + protein L-histidine = ADP + protein N-phospho-L-histidine.</text>
        <dbReference type="EC" id="2.7.13.3"/>
    </reaction>
</comment>
<feature type="domain" description="PAS" evidence="11">
    <location>
        <begin position="255"/>
        <end position="330"/>
    </location>
</feature>
<evidence type="ECO:0000259" key="9">
    <source>
        <dbReference type="PROSITE" id="PS50109"/>
    </source>
</evidence>
<dbReference type="PROSITE" id="PS50110">
    <property type="entry name" value="RESPONSE_REGULATORY"/>
    <property type="match status" value="1"/>
</dbReference>
<dbReference type="InterPro" id="IPR036097">
    <property type="entry name" value="HisK_dim/P_sf"/>
</dbReference>
<keyword evidence="4 8" id="KW-0597">Phosphoprotein</keyword>
<dbReference type="PRINTS" id="PR00344">
    <property type="entry name" value="BCTRLSENSOR"/>
</dbReference>
<dbReference type="CDD" id="cd17546">
    <property type="entry name" value="REC_hyHK_CKI1_RcsC-like"/>
    <property type="match status" value="1"/>
</dbReference>
<evidence type="ECO:0000259" key="11">
    <source>
        <dbReference type="PROSITE" id="PS50112"/>
    </source>
</evidence>
<dbReference type="InterPro" id="IPR005467">
    <property type="entry name" value="His_kinase_dom"/>
</dbReference>
<dbReference type="GO" id="GO:0005524">
    <property type="term" value="F:ATP binding"/>
    <property type="evidence" value="ECO:0007669"/>
    <property type="project" value="UniProtKB-KW"/>
</dbReference>
<keyword evidence="14" id="KW-1185">Reference proteome</keyword>
<evidence type="ECO:0000256" key="4">
    <source>
        <dbReference type="ARBA" id="ARBA00022553"/>
    </source>
</evidence>
<dbReference type="SMART" id="SM00448">
    <property type="entry name" value="REC"/>
    <property type="match status" value="1"/>
</dbReference>
<dbReference type="SUPFAM" id="SSF55785">
    <property type="entry name" value="PYP-like sensor domain (PAS domain)"/>
    <property type="match status" value="2"/>
</dbReference>
<sequence>MYHCPVNICLVGVADECAHIVATTEPLHPFSHQVFRTDDPNAAEVARAEALFIDVTDRDAAALVGAVLEHKKHWAKLVVIAHHEQVPELAAFFDAIADIWIAPLSTQEFTYRYTHWQHLCRRDADAWETEQFLEATINSIPCLVWYKSKDGIHHKVNDAFCATVNKEKDDVQGRGHAYIWDVEADDPACIESERQVMESKSTIVSEEVVQTGDGTRLLTTYKSPLYNVDGSVMGTVGVAIDVTQERAYEGEIVEKNRTLETIFTTMECGVITHSQDGSRVVGVNQAALNILGYESEEDLVAGGFDMVAHSVLPEDADRLRAAIATLKNVGDSVSTEYRVRHDNGDILHVLGNVKLIENDGEPMYQRFLLDYTDRKLAEVQKERHQKELIHALSEDYLIVCSFNLDTGEGVPLRVSGDETRHLDDLFCGTLMLERCIDEYLASAVHEDDRATLGEALSAQNLRRALAETTRIHVNYRTERDGDVEYCQATAVRTGDWAEGHDIVLGFRSVDAQTRDEMKRRALLEEALDQANKASAAKSAFLSNMSHDIRTPMNAIVGFTTLAGSRIDQPEKVREYLDKIQSSSTHLLSLINDILDMSRIESGKVALDEQPCSLVDLLDDLYSIVQAEASARQLYLTVNTSGLAHPNVRCDKLRINQILLNLLGNSLKFTKPGGFIKVNVEEVPGAPEGYGRYRFTVSDTGIGMSPEFVDHIFDPFERERTSTISGIQGTGLGMSITKNLVDMMHGTIAVESKKGVGSLFTIELTLALDARGEGAARVRAEKAAHAHPHAVHGSRILLVDDNDLNREIAITLLEDEGFAVEYAVDGQEAVDKLRASGADHFQLVLMDVQMPVMNGYEATRAIRNLDDERLARIPILAMTADAFEEDRQKALRCGMNGHLTKPIEISKLFEALDTVLA</sequence>
<dbReference type="InterPro" id="IPR011006">
    <property type="entry name" value="CheY-like_superfamily"/>
</dbReference>
<dbReference type="InterPro" id="IPR000700">
    <property type="entry name" value="PAS-assoc_C"/>
</dbReference>
<evidence type="ECO:0000256" key="3">
    <source>
        <dbReference type="ARBA" id="ARBA00012438"/>
    </source>
</evidence>
<comment type="caution">
    <text evidence="13">The sequence shown here is derived from an EMBL/GenBank/DDBJ whole genome shotgun (WGS) entry which is preliminary data.</text>
</comment>
<keyword evidence="7" id="KW-0902">Two-component regulatory system</keyword>
<evidence type="ECO:0000256" key="2">
    <source>
        <dbReference type="ARBA" id="ARBA00004236"/>
    </source>
</evidence>
<dbReference type="SUPFAM" id="SSF55874">
    <property type="entry name" value="ATPase domain of HSP90 chaperone/DNA topoisomerase II/histidine kinase"/>
    <property type="match status" value="1"/>
</dbReference>
<dbReference type="Gene3D" id="3.30.450.20">
    <property type="entry name" value="PAS domain"/>
    <property type="match status" value="2"/>
</dbReference>
<dbReference type="EMBL" id="JAYMFF010000020">
    <property type="protein sequence ID" value="MEC4176774.1"/>
    <property type="molecule type" value="Genomic_DNA"/>
</dbReference>
<proteinExistence type="predicted"/>
<dbReference type="SMART" id="SM00387">
    <property type="entry name" value="HATPase_c"/>
    <property type="match status" value="1"/>
</dbReference>
<dbReference type="Gene3D" id="1.10.287.130">
    <property type="match status" value="1"/>
</dbReference>
<dbReference type="InterPro" id="IPR004358">
    <property type="entry name" value="Sig_transdc_His_kin-like_C"/>
</dbReference>
<dbReference type="Pfam" id="PF08447">
    <property type="entry name" value="PAS_3"/>
    <property type="match status" value="1"/>
</dbReference>
<dbReference type="InterPro" id="IPR035965">
    <property type="entry name" value="PAS-like_dom_sf"/>
</dbReference>
<feature type="domain" description="Response regulatory" evidence="10">
    <location>
        <begin position="794"/>
        <end position="915"/>
    </location>
</feature>
<dbReference type="SUPFAM" id="SSF47384">
    <property type="entry name" value="Homodimeric domain of signal transducing histidine kinase"/>
    <property type="match status" value="1"/>
</dbReference>
<keyword evidence="13" id="KW-0067">ATP-binding</keyword>
<gene>
    <name evidence="13" type="ORF">VIN30_09985</name>
</gene>
<keyword evidence="6" id="KW-0418">Kinase</keyword>
<comment type="subcellular location">
    <subcellularLocation>
        <location evidence="2">Cell membrane</location>
    </subcellularLocation>
</comment>
<evidence type="ECO:0000256" key="8">
    <source>
        <dbReference type="PROSITE-ProRule" id="PRU00169"/>
    </source>
</evidence>
<dbReference type="Gene3D" id="3.30.565.10">
    <property type="entry name" value="Histidine kinase-like ATPase, C-terminal domain"/>
    <property type="match status" value="1"/>
</dbReference>
<dbReference type="RefSeq" id="WP_338211285.1">
    <property type="nucleotide sequence ID" value="NZ_JAYMFF010000020.1"/>
</dbReference>
<evidence type="ECO:0000256" key="7">
    <source>
        <dbReference type="ARBA" id="ARBA00023012"/>
    </source>
</evidence>
<dbReference type="PROSITE" id="PS50109">
    <property type="entry name" value="HIS_KIN"/>
    <property type="match status" value="1"/>
</dbReference>
<evidence type="ECO:0000256" key="1">
    <source>
        <dbReference type="ARBA" id="ARBA00000085"/>
    </source>
</evidence>
<dbReference type="InterPro" id="IPR013656">
    <property type="entry name" value="PAS_4"/>
</dbReference>
<dbReference type="Gene3D" id="3.40.50.2300">
    <property type="match status" value="1"/>
</dbReference>
<feature type="modified residue" description="4-aspartylphosphate" evidence="8">
    <location>
        <position position="846"/>
    </location>
</feature>
<organism evidence="13 14">
    <name type="scientific">Adlercreutzia wanghongyangiae</name>
    <dbReference type="NCBI Taxonomy" id="3111451"/>
    <lineage>
        <taxon>Bacteria</taxon>
        <taxon>Bacillati</taxon>
        <taxon>Actinomycetota</taxon>
        <taxon>Coriobacteriia</taxon>
        <taxon>Eggerthellales</taxon>
        <taxon>Eggerthellaceae</taxon>
        <taxon>Adlercreutzia</taxon>
    </lineage>
</organism>
<dbReference type="EC" id="2.7.13.3" evidence="3"/>
<dbReference type="CDD" id="cd16922">
    <property type="entry name" value="HATPase_EvgS-ArcB-TorS-like"/>
    <property type="match status" value="1"/>
</dbReference>
<evidence type="ECO:0000256" key="6">
    <source>
        <dbReference type="ARBA" id="ARBA00022777"/>
    </source>
</evidence>
<dbReference type="InterPro" id="IPR013655">
    <property type="entry name" value="PAS_fold_3"/>
</dbReference>
<evidence type="ECO:0000313" key="13">
    <source>
        <dbReference type="EMBL" id="MEC4176774.1"/>
    </source>
</evidence>
<dbReference type="InterPro" id="IPR000014">
    <property type="entry name" value="PAS"/>
</dbReference>
<evidence type="ECO:0000259" key="12">
    <source>
        <dbReference type="PROSITE" id="PS50113"/>
    </source>
</evidence>
<dbReference type="NCBIfam" id="TIGR00229">
    <property type="entry name" value="sensory_box"/>
    <property type="match status" value="2"/>
</dbReference>
<reference evidence="13 14" key="1">
    <citation type="submission" date="2024-01" db="EMBL/GenBank/DDBJ databases">
        <title>novel species in genus Adlercreutzia.</title>
        <authorList>
            <person name="Liu X."/>
        </authorList>
    </citation>
    <scope>NUCLEOTIDE SEQUENCE [LARGE SCALE GENOMIC DNA]</scope>
    <source>
        <strain evidence="13 14">R7</strain>
    </source>
</reference>
<dbReference type="InterPro" id="IPR001610">
    <property type="entry name" value="PAC"/>
</dbReference>
<dbReference type="SMART" id="SM00091">
    <property type="entry name" value="PAS"/>
    <property type="match status" value="2"/>
</dbReference>
<dbReference type="SMART" id="SM00388">
    <property type="entry name" value="HisKA"/>
    <property type="match status" value="1"/>
</dbReference>
<dbReference type="CDD" id="cd00082">
    <property type="entry name" value="HisKA"/>
    <property type="match status" value="1"/>
</dbReference>
<dbReference type="InterPro" id="IPR001789">
    <property type="entry name" value="Sig_transdc_resp-reg_receiver"/>
</dbReference>
<dbReference type="SMART" id="SM00086">
    <property type="entry name" value="PAC"/>
    <property type="match status" value="2"/>
</dbReference>